<evidence type="ECO:0000313" key="2">
    <source>
        <dbReference type="Proteomes" id="UP000647172"/>
    </source>
</evidence>
<organism evidence="1 2">
    <name type="scientific">Actinoplanes nipponensis</name>
    <dbReference type="NCBI Taxonomy" id="135950"/>
    <lineage>
        <taxon>Bacteria</taxon>
        <taxon>Bacillati</taxon>
        <taxon>Actinomycetota</taxon>
        <taxon>Actinomycetes</taxon>
        <taxon>Micromonosporales</taxon>
        <taxon>Micromonosporaceae</taxon>
        <taxon>Actinoplanes</taxon>
    </lineage>
</organism>
<dbReference type="RefSeq" id="WP_203764855.1">
    <property type="nucleotide sequence ID" value="NZ_BAAAYJ010000008.1"/>
</dbReference>
<dbReference type="SUPFAM" id="SSF53335">
    <property type="entry name" value="S-adenosyl-L-methionine-dependent methyltransferases"/>
    <property type="match status" value="1"/>
</dbReference>
<dbReference type="PIRSF" id="PIRSF017393">
    <property type="entry name" value="MTase_SAV2177"/>
    <property type="match status" value="1"/>
</dbReference>
<comment type="caution">
    <text evidence="1">The sequence shown here is derived from an EMBL/GenBank/DDBJ whole genome shotgun (WGS) entry which is preliminary data.</text>
</comment>
<dbReference type="AlphaFoldDB" id="A0A919MJA6"/>
<protein>
    <recommendedName>
        <fullName evidence="3">S-adenosyl methyltransferase</fullName>
    </recommendedName>
</protein>
<evidence type="ECO:0008006" key="3">
    <source>
        <dbReference type="Google" id="ProtNLM"/>
    </source>
</evidence>
<accession>A0A919MJA6</accession>
<reference evidence="1" key="1">
    <citation type="submission" date="2021-01" db="EMBL/GenBank/DDBJ databases">
        <title>Whole genome shotgun sequence of Actinoplanes nipponensis NBRC 14063.</title>
        <authorList>
            <person name="Komaki H."/>
            <person name="Tamura T."/>
        </authorList>
    </citation>
    <scope>NUCLEOTIDE SEQUENCE</scope>
    <source>
        <strain evidence="1">NBRC 14063</strain>
    </source>
</reference>
<gene>
    <name evidence="1" type="ORF">Ani05nite_07900</name>
</gene>
<evidence type="ECO:0000313" key="1">
    <source>
        <dbReference type="EMBL" id="GIE47256.1"/>
    </source>
</evidence>
<dbReference type="Gene3D" id="3.40.50.150">
    <property type="entry name" value="Vaccinia Virus protein VP39"/>
    <property type="match status" value="1"/>
</dbReference>
<dbReference type="EMBL" id="BOMQ01000008">
    <property type="protein sequence ID" value="GIE47256.1"/>
    <property type="molecule type" value="Genomic_DNA"/>
</dbReference>
<keyword evidence="2" id="KW-1185">Reference proteome</keyword>
<name>A0A919MJA6_9ACTN</name>
<dbReference type="InterPro" id="IPR029063">
    <property type="entry name" value="SAM-dependent_MTases_sf"/>
</dbReference>
<sequence length="263" mass="28509">MPSIDLQPDRPHSARIYDYLLGGKDNFEADRAAAREMLKHTPNLAISMRANRRFMGKVGVYLAANGIRQFLDVGTGLPTHPNLHESVQGVAPDASVVYVDNDPLVLTHARALLTPVGTGRVAYLDADLRRPDDILRSPDVTAFDLSQPVALTLIAVLQHITDDEQVLDIIARLTRPLASGSAIAISSVTVENDPDGGPGTVRTYNQNGVPVVARNRAGVEALFAGFELVEPGVVPVHHWRPGEEDKQVSDRDVYMYGAVAIKP</sequence>
<dbReference type="Pfam" id="PF04672">
    <property type="entry name" value="Methyltransf_19"/>
    <property type="match status" value="1"/>
</dbReference>
<dbReference type="Proteomes" id="UP000647172">
    <property type="component" value="Unassembled WGS sequence"/>
</dbReference>
<dbReference type="InterPro" id="IPR006764">
    <property type="entry name" value="SAM_dep_MeTrfase_SAV2177_type"/>
</dbReference>
<proteinExistence type="predicted"/>